<evidence type="ECO:0000313" key="6">
    <source>
        <dbReference type="EMBL" id="OBX27919.1"/>
    </source>
</evidence>
<dbReference type="InterPro" id="IPR005119">
    <property type="entry name" value="LysR_subst-bd"/>
</dbReference>
<evidence type="ECO:0000259" key="5">
    <source>
        <dbReference type="PROSITE" id="PS50931"/>
    </source>
</evidence>
<proteinExistence type="inferred from homology"/>
<dbReference type="OrthoDB" id="5526340at2"/>
<dbReference type="InterPro" id="IPR036388">
    <property type="entry name" value="WH-like_DNA-bd_sf"/>
</dbReference>
<dbReference type="Gene3D" id="3.40.190.10">
    <property type="entry name" value="Periplasmic binding protein-like II"/>
    <property type="match status" value="2"/>
</dbReference>
<dbReference type="Pfam" id="PF00126">
    <property type="entry name" value="HTH_1"/>
    <property type="match status" value="1"/>
</dbReference>
<evidence type="ECO:0000256" key="4">
    <source>
        <dbReference type="ARBA" id="ARBA00023163"/>
    </source>
</evidence>
<sequence length="289" mass="33376">MSARIPPLHLIYAFEAVVRHSSFSKAADELNVTRSTISHRIQTLEKLLNTILFERTTRKLNLNAAGASYYLAVKEALVSLDNLNKINSHNLYKKTITISSPPTFANIYLLPRLKDFLDQYPNIEIAIEIAKSQLDYEISKVDFDIRYGSGVYPGMQSRQISRDTIFPVASPYYVKSKNIRQPRDLENCDFLRSYLEPWSSWFIQAHLDWKEPTQGHRFEDLSLLYHAAQNSWGVALARESLVMKQINQGTLVQLFDITAEPLFQYYAIIDPRKNLSDEASMFIDWLCRT</sequence>
<evidence type="ECO:0000256" key="2">
    <source>
        <dbReference type="ARBA" id="ARBA00023015"/>
    </source>
</evidence>
<keyword evidence="4" id="KW-0804">Transcription</keyword>
<comment type="similarity">
    <text evidence="1">Belongs to the LysR transcriptional regulatory family.</text>
</comment>
<keyword evidence="7" id="KW-1185">Reference proteome</keyword>
<comment type="caution">
    <text evidence="6">The sequence shown here is derived from an EMBL/GenBank/DDBJ whole genome shotgun (WGS) entry which is preliminary data.</text>
</comment>
<gene>
    <name evidence="6" type="ORF">A9J31_07250</name>
</gene>
<evidence type="ECO:0000313" key="7">
    <source>
        <dbReference type="Proteomes" id="UP000185753"/>
    </source>
</evidence>
<evidence type="ECO:0000256" key="1">
    <source>
        <dbReference type="ARBA" id="ARBA00009437"/>
    </source>
</evidence>
<dbReference type="GO" id="GO:0003700">
    <property type="term" value="F:DNA-binding transcription factor activity"/>
    <property type="evidence" value="ECO:0007669"/>
    <property type="project" value="InterPro"/>
</dbReference>
<feature type="domain" description="HTH lysR-type" evidence="5">
    <location>
        <begin position="6"/>
        <end position="63"/>
    </location>
</feature>
<dbReference type="GO" id="GO:0006351">
    <property type="term" value="P:DNA-templated transcription"/>
    <property type="evidence" value="ECO:0007669"/>
    <property type="project" value="TreeGrafter"/>
</dbReference>
<dbReference type="Gene3D" id="1.10.10.10">
    <property type="entry name" value="Winged helix-like DNA-binding domain superfamily/Winged helix DNA-binding domain"/>
    <property type="match status" value="1"/>
</dbReference>
<dbReference type="PANTHER" id="PTHR30537:SF79">
    <property type="entry name" value="TRANSCRIPTIONAL REGULATOR-RELATED"/>
    <property type="match status" value="1"/>
</dbReference>
<protein>
    <recommendedName>
        <fullName evidence="5">HTH lysR-type domain-containing protein</fullName>
    </recommendedName>
</protein>
<dbReference type="PROSITE" id="PS50931">
    <property type="entry name" value="HTH_LYSR"/>
    <property type="match status" value="1"/>
</dbReference>
<organism evidence="6 7">
    <name type="scientific">Acinetobacter gandensis</name>
    <dbReference type="NCBI Taxonomy" id="1443941"/>
    <lineage>
        <taxon>Bacteria</taxon>
        <taxon>Pseudomonadati</taxon>
        <taxon>Pseudomonadota</taxon>
        <taxon>Gammaproteobacteria</taxon>
        <taxon>Moraxellales</taxon>
        <taxon>Moraxellaceae</taxon>
        <taxon>Acinetobacter</taxon>
    </lineage>
</organism>
<dbReference type="RefSeq" id="WP_067765858.1">
    <property type="nucleotide sequence ID" value="NZ_LZDS01000027.1"/>
</dbReference>
<dbReference type="Pfam" id="PF03466">
    <property type="entry name" value="LysR_substrate"/>
    <property type="match status" value="1"/>
</dbReference>
<dbReference type="SUPFAM" id="SSF46785">
    <property type="entry name" value="Winged helix' DNA-binding domain"/>
    <property type="match status" value="1"/>
</dbReference>
<dbReference type="Proteomes" id="UP000185753">
    <property type="component" value="Unassembled WGS sequence"/>
</dbReference>
<evidence type="ECO:0000256" key="3">
    <source>
        <dbReference type="ARBA" id="ARBA00023125"/>
    </source>
</evidence>
<dbReference type="STRING" id="1443941.A9J31_07250"/>
<dbReference type="InterPro" id="IPR036390">
    <property type="entry name" value="WH_DNA-bd_sf"/>
</dbReference>
<dbReference type="InterPro" id="IPR058163">
    <property type="entry name" value="LysR-type_TF_proteobact-type"/>
</dbReference>
<dbReference type="EMBL" id="LZDS01000027">
    <property type="protein sequence ID" value="OBX27919.1"/>
    <property type="molecule type" value="Genomic_DNA"/>
</dbReference>
<dbReference type="InterPro" id="IPR000847">
    <property type="entry name" value="LysR_HTH_N"/>
</dbReference>
<name>A0A1A7R8W7_9GAMM</name>
<dbReference type="GO" id="GO:0043565">
    <property type="term" value="F:sequence-specific DNA binding"/>
    <property type="evidence" value="ECO:0007669"/>
    <property type="project" value="TreeGrafter"/>
</dbReference>
<dbReference type="PANTHER" id="PTHR30537">
    <property type="entry name" value="HTH-TYPE TRANSCRIPTIONAL REGULATOR"/>
    <property type="match status" value="1"/>
</dbReference>
<accession>A0A1A7R8W7</accession>
<dbReference type="CDD" id="cd08432">
    <property type="entry name" value="PBP2_GcdR_TrpI_HvrB_AmpR_like"/>
    <property type="match status" value="1"/>
</dbReference>
<dbReference type="SUPFAM" id="SSF53850">
    <property type="entry name" value="Periplasmic binding protein-like II"/>
    <property type="match status" value="1"/>
</dbReference>
<keyword evidence="2" id="KW-0805">Transcription regulation</keyword>
<dbReference type="FunFam" id="1.10.10.10:FF:000001">
    <property type="entry name" value="LysR family transcriptional regulator"/>
    <property type="match status" value="1"/>
</dbReference>
<dbReference type="AlphaFoldDB" id="A0A1A7R8W7"/>
<keyword evidence="3" id="KW-0238">DNA-binding</keyword>
<dbReference type="PRINTS" id="PR00039">
    <property type="entry name" value="HTHLYSR"/>
</dbReference>
<reference evidence="7" key="1">
    <citation type="submission" date="2016-06" db="EMBL/GenBank/DDBJ databases">
        <authorList>
            <person name="Radolfova-Krizova L."/>
            <person name="Nemec A."/>
        </authorList>
    </citation>
    <scope>NUCLEOTIDE SEQUENCE [LARGE SCALE GENOMIC DNA]</scope>
    <source>
        <strain evidence="7">ANC 4275</strain>
    </source>
</reference>